<proteinExistence type="predicted"/>
<gene>
    <name evidence="1" type="ORF">DY78_GL000313</name>
</gene>
<keyword evidence="2" id="KW-1185">Reference proteome</keyword>
<dbReference type="RefSeq" id="WP_024624092.1">
    <property type="nucleotide sequence ID" value="NZ_AYGX02000085.1"/>
</dbReference>
<dbReference type="PANTHER" id="PTHR43128">
    <property type="entry name" value="L-2-HYDROXYCARBOXYLATE DEHYDROGENASE (NAD(P)(+))"/>
    <property type="match status" value="1"/>
</dbReference>
<organism evidence="1 2">
    <name type="scientific">Lactiplantibacillus fabifermentans DSM 21115</name>
    <dbReference type="NCBI Taxonomy" id="1413187"/>
    <lineage>
        <taxon>Bacteria</taxon>
        <taxon>Bacillati</taxon>
        <taxon>Bacillota</taxon>
        <taxon>Bacilli</taxon>
        <taxon>Lactobacillales</taxon>
        <taxon>Lactobacillaceae</taxon>
        <taxon>Lactiplantibacillus</taxon>
    </lineage>
</organism>
<name>A0A0R2NT94_9LACO</name>
<comment type="caution">
    <text evidence="1">The sequence shown here is derived from an EMBL/GenBank/DDBJ whole genome shotgun (WGS) entry which is preliminary data.</text>
</comment>
<dbReference type="Proteomes" id="UP000050920">
    <property type="component" value="Unassembled WGS sequence"/>
</dbReference>
<protein>
    <submittedName>
        <fullName evidence="1">L-lactate dehydrogenase</fullName>
    </submittedName>
</protein>
<dbReference type="SUPFAM" id="SSF56327">
    <property type="entry name" value="LDH C-terminal domain-like"/>
    <property type="match status" value="1"/>
</dbReference>
<sequence length="313" mass="33872">MNNTVIIRGLFEFVQQLILIAMAKDLPLNLTVATDTEETPRYQALITASLTCRQFTLQAQAKPDYSQADSIIIGNLVPLAADGDAEADLKATLPLFRSFVNDVMAGGFNGKLLLAGSNDAILAVLAARFSGVDHQRVIGLGTLPQSRLLEQLLRNQLNVGVNDVHAFVVGTAREHLISWSRSYIGPAPVLTYLANQDTSFGPDEMATDAEKVDDPAIITNQTLSVLALVQVLNAFYNQAPFIGTVTNVQSLDEDQLVGLASPVLISANGIKRLADMVLSDEEQKEYAEIASQVRQDLDRVTAGEFEQDGNDES</sequence>
<dbReference type="EMBL" id="AYGX02000085">
    <property type="protein sequence ID" value="KRO27155.1"/>
    <property type="molecule type" value="Genomic_DNA"/>
</dbReference>
<dbReference type="GO" id="GO:0006089">
    <property type="term" value="P:lactate metabolic process"/>
    <property type="evidence" value="ECO:0007669"/>
    <property type="project" value="TreeGrafter"/>
</dbReference>
<dbReference type="AlphaFoldDB" id="A0A0R2NT94"/>
<evidence type="ECO:0000313" key="1">
    <source>
        <dbReference type="EMBL" id="KRO27155.1"/>
    </source>
</evidence>
<evidence type="ECO:0000313" key="2">
    <source>
        <dbReference type="Proteomes" id="UP000050920"/>
    </source>
</evidence>
<dbReference type="Gene3D" id="3.90.110.10">
    <property type="entry name" value="Lactate dehydrogenase/glycoside hydrolase, family 4, C-terminal"/>
    <property type="match status" value="1"/>
</dbReference>
<accession>A0A0R2NT94</accession>
<dbReference type="InterPro" id="IPR015955">
    <property type="entry name" value="Lactate_DH/Glyco_Ohase_4_C"/>
</dbReference>
<dbReference type="GO" id="GO:0004459">
    <property type="term" value="F:L-lactate dehydrogenase (NAD+) activity"/>
    <property type="evidence" value="ECO:0007669"/>
    <property type="project" value="TreeGrafter"/>
</dbReference>
<dbReference type="PANTHER" id="PTHR43128:SF16">
    <property type="entry name" value="L-LACTATE DEHYDROGENASE"/>
    <property type="match status" value="1"/>
</dbReference>
<reference evidence="1 2" key="1">
    <citation type="journal article" date="2015" name="Genome Announc.">
        <title>Expanding the biotechnology potential of lactobacilli through comparative genomics of 213 strains and associated genera.</title>
        <authorList>
            <person name="Sun Z."/>
            <person name="Harris H.M."/>
            <person name="McCann A."/>
            <person name="Guo C."/>
            <person name="Argimon S."/>
            <person name="Zhang W."/>
            <person name="Yang X."/>
            <person name="Jeffery I.B."/>
            <person name="Cooney J.C."/>
            <person name="Kagawa T.F."/>
            <person name="Liu W."/>
            <person name="Song Y."/>
            <person name="Salvetti E."/>
            <person name="Wrobel A."/>
            <person name="Rasinkangas P."/>
            <person name="Parkhill J."/>
            <person name="Rea M.C."/>
            <person name="O'Sullivan O."/>
            <person name="Ritari J."/>
            <person name="Douillard F.P."/>
            <person name="Paul Ross R."/>
            <person name="Yang R."/>
            <person name="Briner A.E."/>
            <person name="Felis G.E."/>
            <person name="de Vos W.M."/>
            <person name="Barrangou R."/>
            <person name="Klaenhammer T.R."/>
            <person name="Caufield P.W."/>
            <person name="Cui Y."/>
            <person name="Zhang H."/>
            <person name="O'Toole P.W."/>
        </authorList>
    </citation>
    <scope>NUCLEOTIDE SEQUENCE [LARGE SCALE GENOMIC DNA]</scope>
    <source>
        <strain evidence="1 2">DSM 21115</strain>
    </source>
</reference>